<name>D2U1L3_9GAMM</name>
<protein>
    <submittedName>
        <fullName evidence="1">Conserved hypothetical phage protein</fullName>
    </submittedName>
</protein>
<dbReference type="AlphaFoldDB" id="D2U1L3"/>
<accession>D2U1L3</accession>
<evidence type="ECO:0000313" key="1">
    <source>
        <dbReference type="EMBL" id="CBA74675.1"/>
    </source>
</evidence>
<proteinExistence type="predicted"/>
<organism evidence="1">
    <name type="scientific">Arsenophonus nasoniae</name>
    <name type="common">son-killer infecting Nasonia vitripennis</name>
    <dbReference type="NCBI Taxonomy" id="638"/>
    <lineage>
        <taxon>Bacteria</taxon>
        <taxon>Pseudomonadati</taxon>
        <taxon>Pseudomonadota</taxon>
        <taxon>Gammaproteobacteria</taxon>
        <taxon>Enterobacterales</taxon>
        <taxon>Morganellaceae</taxon>
        <taxon>Arsenophonus</taxon>
    </lineage>
</organism>
<reference evidence="1" key="1">
    <citation type="journal article" date="2010" name="Insect Mol. Biol.">
        <title>The draft genome sequence of Arsenophonus nasoniae, son-killer bacterium of Nasonia vitripennis, reveals genes associated with virulence and symbiosis.</title>
        <authorList>
            <person name="Wilkes T."/>
            <person name="Darby A.C."/>
            <person name="Choi J."/>
            <person name="Colborne J.K."/>
            <person name="Werren J.H."/>
            <person name="Hurst G.D.D."/>
        </authorList>
    </citation>
    <scope>NUCLEOTIDE SEQUENCE</scope>
</reference>
<dbReference type="EMBL" id="FN545242">
    <property type="protein sequence ID" value="CBA74675.1"/>
    <property type="molecule type" value="Genomic_DNA"/>
</dbReference>
<sequence length="187" mass="21691">MYLISAEQKDSCLFRVKKSKKIKRKRKKSMAINEIYNVHVDFTQPKGFVFNRRKLRRYFHEVGEKHTQLSRNLIAHRGGRSKAGEYPHWQTGRLAHSIGHFTPKATTKRPGLLVKIAPNQKRGKGVKPIVGDFYPQFLNYGAKRGGKTVLAPRKNYIYQAMRRLESWTQRTLVSGLKASLEIKRIND</sequence>
<gene>
    <name evidence="1" type="ORF">ARN_24470</name>
</gene>